<evidence type="ECO:0000313" key="3">
    <source>
        <dbReference type="Proteomes" id="UP000886883"/>
    </source>
</evidence>
<proteinExistence type="predicted"/>
<reference evidence="2" key="1">
    <citation type="journal article" date="2021" name="PeerJ">
        <title>Extensive microbial diversity within the chicken gut microbiome revealed by metagenomics and culture.</title>
        <authorList>
            <person name="Gilroy R."/>
            <person name="Ravi A."/>
            <person name="Getino M."/>
            <person name="Pursley I."/>
            <person name="Horton D.L."/>
            <person name="Alikhan N.F."/>
            <person name="Baker D."/>
            <person name="Gharbi K."/>
            <person name="Hall N."/>
            <person name="Watson M."/>
            <person name="Adriaenssens E.M."/>
            <person name="Foster-Nyarko E."/>
            <person name="Jarju S."/>
            <person name="Secka A."/>
            <person name="Antonio M."/>
            <person name="Oren A."/>
            <person name="Chaudhuri R.R."/>
            <person name="La Ragione R."/>
            <person name="Hildebrand F."/>
            <person name="Pallen M.J."/>
        </authorList>
    </citation>
    <scope>NUCLEOTIDE SEQUENCE</scope>
    <source>
        <strain evidence="2">USAMLcec3-2134</strain>
    </source>
</reference>
<dbReference type="GO" id="GO:0016747">
    <property type="term" value="F:acyltransferase activity, transferring groups other than amino-acyl groups"/>
    <property type="evidence" value="ECO:0007669"/>
    <property type="project" value="InterPro"/>
</dbReference>
<accession>A0A9D2MTY1</accession>
<dbReference type="PANTHER" id="PTHR43072">
    <property type="entry name" value="N-ACETYLTRANSFERASE"/>
    <property type="match status" value="1"/>
</dbReference>
<dbReference type="AlphaFoldDB" id="A0A9D2MTY1"/>
<organism evidence="2 3">
    <name type="scientific">Candidatus Eisenbergiella merdigallinarum</name>
    <dbReference type="NCBI Taxonomy" id="2838552"/>
    <lineage>
        <taxon>Bacteria</taxon>
        <taxon>Bacillati</taxon>
        <taxon>Bacillota</taxon>
        <taxon>Clostridia</taxon>
        <taxon>Lachnospirales</taxon>
        <taxon>Lachnospiraceae</taxon>
        <taxon>Eisenbergiella</taxon>
    </lineage>
</organism>
<comment type="caution">
    <text evidence="2">The sequence shown here is derived from an EMBL/GenBank/DDBJ whole genome shotgun (WGS) entry which is preliminary data.</text>
</comment>
<gene>
    <name evidence="2" type="ORF">H9763_10585</name>
</gene>
<sequence length="191" mass="22379">MSEEEIRIRTAREEDARACLDIYAPYVEHTAITFEYEVPSLEEFRGRMLRTQEKYPWIVAEKGGVVLGYAYAGPFHDRAAYDWAVETSIYVDRSRRGEGIGKLLYGALERALKEQNILNLYACIAWPEEEDEYLTKDSEAFHRRLGYRLAGEFRRCGYKFGRWYHMIWMEKHIGPHPDCPEAVIPFAGREI</sequence>
<reference evidence="2" key="2">
    <citation type="submission" date="2021-04" db="EMBL/GenBank/DDBJ databases">
        <authorList>
            <person name="Gilroy R."/>
        </authorList>
    </citation>
    <scope>NUCLEOTIDE SEQUENCE</scope>
    <source>
        <strain evidence="2">USAMLcec3-2134</strain>
    </source>
</reference>
<feature type="domain" description="N-acetyltransferase" evidence="1">
    <location>
        <begin position="6"/>
        <end position="174"/>
    </location>
</feature>
<dbReference type="InterPro" id="IPR000182">
    <property type="entry name" value="GNAT_dom"/>
</dbReference>
<dbReference type="InterPro" id="IPR016181">
    <property type="entry name" value="Acyl_CoA_acyltransferase"/>
</dbReference>
<dbReference type="Proteomes" id="UP000886883">
    <property type="component" value="Unassembled WGS sequence"/>
</dbReference>
<evidence type="ECO:0000259" key="1">
    <source>
        <dbReference type="PROSITE" id="PS51186"/>
    </source>
</evidence>
<protein>
    <submittedName>
        <fullName evidence="2">GNAT family N-acetyltransferase</fullName>
    </submittedName>
</protein>
<name>A0A9D2MTY1_9FIRM</name>
<dbReference type="SUPFAM" id="SSF55729">
    <property type="entry name" value="Acyl-CoA N-acyltransferases (Nat)"/>
    <property type="match status" value="1"/>
</dbReference>
<dbReference type="PANTHER" id="PTHR43072:SF8">
    <property type="entry name" value="ACYLTRANSFERASE FABY-RELATED"/>
    <property type="match status" value="1"/>
</dbReference>
<evidence type="ECO:0000313" key="2">
    <source>
        <dbReference type="EMBL" id="HJB91891.1"/>
    </source>
</evidence>
<dbReference type="Pfam" id="PF13420">
    <property type="entry name" value="Acetyltransf_4"/>
    <property type="match status" value="1"/>
</dbReference>
<dbReference type="Gene3D" id="3.40.630.30">
    <property type="match status" value="1"/>
</dbReference>
<dbReference type="CDD" id="cd04301">
    <property type="entry name" value="NAT_SF"/>
    <property type="match status" value="1"/>
</dbReference>
<dbReference type="PROSITE" id="PS51186">
    <property type="entry name" value="GNAT"/>
    <property type="match status" value="1"/>
</dbReference>
<dbReference type="EMBL" id="DWXE01000040">
    <property type="protein sequence ID" value="HJB91891.1"/>
    <property type="molecule type" value="Genomic_DNA"/>
</dbReference>